<feature type="domain" description="Ice-binding protein C-terminal" evidence="3">
    <location>
        <begin position="173"/>
        <end position="195"/>
    </location>
</feature>
<dbReference type="InterPro" id="IPR013424">
    <property type="entry name" value="Ice-binding_C"/>
</dbReference>
<evidence type="ECO:0000256" key="1">
    <source>
        <dbReference type="SAM" id="SignalP"/>
    </source>
</evidence>
<keyword evidence="1" id="KW-0732">Signal</keyword>
<dbReference type="RefSeq" id="WP_310271806.1">
    <property type="nucleotide sequence ID" value="NZ_JAVDXU010000005.1"/>
</dbReference>
<evidence type="ECO:0008006" key="6">
    <source>
        <dbReference type="Google" id="ProtNLM"/>
    </source>
</evidence>
<organism evidence="4 5">
    <name type="scientific">Roseateles saccharophilus</name>
    <name type="common">Pseudomonas saccharophila</name>
    <dbReference type="NCBI Taxonomy" id="304"/>
    <lineage>
        <taxon>Bacteria</taxon>
        <taxon>Pseudomonadati</taxon>
        <taxon>Pseudomonadota</taxon>
        <taxon>Betaproteobacteria</taxon>
        <taxon>Burkholderiales</taxon>
        <taxon>Sphaerotilaceae</taxon>
        <taxon>Roseateles</taxon>
    </lineage>
</organism>
<keyword evidence="5" id="KW-1185">Reference proteome</keyword>
<dbReference type="Pfam" id="PF07452">
    <property type="entry name" value="CHRD"/>
    <property type="match status" value="1"/>
</dbReference>
<comment type="caution">
    <text evidence="4">The sequence shown here is derived from an EMBL/GenBank/DDBJ whole genome shotgun (WGS) entry which is preliminary data.</text>
</comment>
<gene>
    <name evidence="4" type="ORF">J2X20_005203</name>
</gene>
<evidence type="ECO:0000259" key="2">
    <source>
        <dbReference type="Pfam" id="PF07452"/>
    </source>
</evidence>
<feature type="domain" description="CHRD" evidence="2">
    <location>
        <begin position="39"/>
        <end position="168"/>
    </location>
</feature>
<name>A0ABU1YUJ1_ROSSA</name>
<dbReference type="NCBIfam" id="TIGR02595">
    <property type="entry name" value="PEP_CTERM"/>
    <property type="match status" value="1"/>
</dbReference>
<dbReference type="InterPro" id="IPR010895">
    <property type="entry name" value="CHRD"/>
</dbReference>
<feature type="chain" id="PRO_5047022184" description="CHRD domain-containing protein" evidence="1">
    <location>
        <begin position="23"/>
        <end position="199"/>
    </location>
</feature>
<evidence type="ECO:0000259" key="3">
    <source>
        <dbReference type="Pfam" id="PF07589"/>
    </source>
</evidence>
<accession>A0ABU1YUJ1</accession>
<reference evidence="4 5" key="1">
    <citation type="submission" date="2023-07" db="EMBL/GenBank/DDBJ databases">
        <title>Sorghum-associated microbial communities from plants grown in Nebraska, USA.</title>
        <authorList>
            <person name="Schachtman D."/>
        </authorList>
    </citation>
    <scope>NUCLEOTIDE SEQUENCE [LARGE SCALE GENOMIC DNA]</scope>
    <source>
        <strain evidence="4 5">BE314</strain>
    </source>
</reference>
<evidence type="ECO:0000313" key="5">
    <source>
        <dbReference type="Proteomes" id="UP001180453"/>
    </source>
</evidence>
<dbReference type="EMBL" id="JAVDXU010000005">
    <property type="protein sequence ID" value="MDR7272520.1"/>
    <property type="molecule type" value="Genomic_DNA"/>
</dbReference>
<dbReference type="Pfam" id="PF07589">
    <property type="entry name" value="PEP-CTERM"/>
    <property type="match status" value="1"/>
</dbReference>
<protein>
    <recommendedName>
        <fullName evidence="6">CHRD domain-containing protein</fullName>
    </recommendedName>
</protein>
<evidence type="ECO:0000313" key="4">
    <source>
        <dbReference type="EMBL" id="MDR7272520.1"/>
    </source>
</evidence>
<dbReference type="Proteomes" id="UP001180453">
    <property type="component" value="Unassembled WGS sequence"/>
</dbReference>
<proteinExistence type="predicted"/>
<feature type="signal peptide" evidence="1">
    <location>
        <begin position="1"/>
        <end position="22"/>
    </location>
</feature>
<sequence length="199" mass="20004">MRLTAPALLATTLTLGAAMASAHPVTYIGTLSNLGEPAAAASSLGTGTVSIVFDDDAFTMKVDVTFSGMSGNTTASHIHCCTAAAGTGSAGVATPVPTFPGFPLGVTSGSYSQTFDLTQASSWNPAFITANGGTVSSAFAVFSTGLAGGKAYLNIHSTLSAGGEIRTFLVPAPVPEPETYALMLAGLGLLVLRRRSIGR</sequence>